<name>A0ABS6AYT0_9NOCA</name>
<gene>
    <name evidence="1" type="ORF">KO481_12625</name>
</gene>
<dbReference type="InterPro" id="IPR051267">
    <property type="entry name" value="STEAP_metalloreductase"/>
</dbReference>
<dbReference type="Proteomes" id="UP000733379">
    <property type="component" value="Unassembled WGS sequence"/>
</dbReference>
<evidence type="ECO:0000313" key="1">
    <source>
        <dbReference type="EMBL" id="MBU3062366.1"/>
    </source>
</evidence>
<sequence length="197" mass="20279">MTTLGFLGAGRLARALGGRLEKAGHAVSYADQDGGHDRVVADADVIVLAVPYSAVGAALAMAPSLAGRVVWSCVNALTDDLSGLAVGFDSSAAEQIAALMPQARLVAAVPPFAAAIARTGFDFDEDVPPSSFVCGDDAEAKVIVSGLLADIGVHAVDAGPLARSRYVEPAMMLMVQLAYSSSAPRDLALRLLERTTR</sequence>
<dbReference type="RefSeq" id="WP_215917221.1">
    <property type="nucleotide sequence ID" value="NZ_JAHKNI010000003.1"/>
</dbReference>
<evidence type="ECO:0000313" key="2">
    <source>
        <dbReference type="Proteomes" id="UP000733379"/>
    </source>
</evidence>
<protein>
    <recommendedName>
        <fullName evidence="3">Pyrroline-5-carboxylate reductase catalytic N-terminal domain-containing protein</fullName>
    </recommendedName>
</protein>
<dbReference type="Gene3D" id="3.40.50.720">
    <property type="entry name" value="NAD(P)-binding Rossmann-like Domain"/>
    <property type="match status" value="1"/>
</dbReference>
<keyword evidence="2" id="KW-1185">Reference proteome</keyword>
<organism evidence="1 2">
    <name type="scientific">Nocardia albiluteola</name>
    <dbReference type="NCBI Taxonomy" id="2842303"/>
    <lineage>
        <taxon>Bacteria</taxon>
        <taxon>Bacillati</taxon>
        <taxon>Actinomycetota</taxon>
        <taxon>Actinomycetes</taxon>
        <taxon>Mycobacteriales</taxon>
        <taxon>Nocardiaceae</taxon>
        <taxon>Nocardia</taxon>
    </lineage>
</organism>
<dbReference type="SUPFAM" id="SSF51735">
    <property type="entry name" value="NAD(P)-binding Rossmann-fold domains"/>
    <property type="match status" value="1"/>
</dbReference>
<evidence type="ECO:0008006" key="3">
    <source>
        <dbReference type="Google" id="ProtNLM"/>
    </source>
</evidence>
<dbReference type="PANTHER" id="PTHR14239">
    <property type="entry name" value="DUDULIN-RELATED"/>
    <property type="match status" value="1"/>
</dbReference>
<comment type="caution">
    <text evidence="1">The sequence shown here is derived from an EMBL/GenBank/DDBJ whole genome shotgun (WGS) entry which is preliminary data.</text>
</comment>
<dbReference type="InterPro" id="IPR036291">
    <property type="entry name" value="NAD(P)-bd_dom_sf"/>
</dbReference>
<reference evidence="1 2" key="1">
    <citation type="submission" date="2021-06" db="EMBL/GenBank/DDBJ databases">
        <title>Actinomycetes sequencing.</title>
        <authorList>
            <person name="Shan Q."/>
        </authorList>
    </citation>
    <scope>NUCLEOTIDE SEQUENCE [LARGE SCALE GENOMIC DNA]</scope>
    <source>
        <strain evidence="1 2">NEAU-G5</strain>
    </source>
</reference>
<proteinExistence type="predicted"/>
<accession>A0ABS6AYT0</accession>
<dbReference type="EMBL" id="JAHKNI010000003">
    <property type="protein sequence ID" value="MBU3062366.1"/>
    <property type="molecule type" value="Genomic_DNA"/>
</dbReference>